<reference evidence="2" key="1">
    <citation type="journal article" date="2023" name="G3 (Bethesda)">
        <title>A reference genome for the long-term kleptoplast-retaining sea slug Elysia crispata morphotype clarki.</title>
        <authorList>
            <person name="Eastman K.E."/>
            <person name="Pendleton A.L."/>
            <person name="Shaikh M.A."/>
            <person name="Suttiyut T."/>
            <person name="Ogas R."/>
            <person name="Tomko P."/>
            <person name="Gavelis G."/>
            <person name="Widhalm J.R."/>
            <person name="Wisecaver J.H."/>
        </authorList>
    </citation>
    <scope>NUCLEOTIDE SEQUENCE</scope>
    <source>
        <strain evidence="2">ECLA1</strain>
    </source>
</reference>
<name>A0AAE0ZCZ4_9GAST</name>
<keyword evidence="3" id="KW-1185">Reference proteome</keyword>
<evidence type="ECO:0000256" key="1">
    <source>
        <dbReference type="SAM" id="MobiDB-lite"/>
    </source>
</evidence>
<evidence type="ECO:0000313" key="3">
    <source>
        <dbReference type="Proteomes" id="UP001283361"/>
    </source>
</evidence>
<accession>A0AAE0ZCZ4</accession>
<comment type="caution">
    <text evidence="2">The sequence shown here is derived from an EMBL/GenBank/DDBJ whole genome shotgun (WGS) entry which is preliminary data.</text>
</comment>
<proteinExistence type="predicted"/>
<dbReference type="Proteomes" id="UP001283361">
    <property type="component" value="Unassembled WGS sequence"/>
</dbReference>
<sequence length="77" mass="8532">MKNGSTFTKSFADFAQHRSSGGITDDKNKFCRENGGSMDYQQDDISLEEADIGGDPRDKITEWQAGWNVTNAIQVSL</sequence>
<organism evidence="2 3">
    <name type="scientific">Elysia crispata</name>
    <name type="common">lettuce slug</name>
    <dbReference type="NCBI Taxonomy" id="231223"/>
    <lineage>
        <taxon>Eukaryota</taxon>
        <taxon>Metazoa</taxon>
        <taxon>Spiralia</taxon>
        <taxon>Lophotrochozoa</taxon>
        <taxon>Mollusca</taxon>
        <taxon>Gastropoda</taxon>
        <taxon>Heterobranchia</taxon>
        <taxon>Euthyneura</taxon>
        <taxon>Panpulmonata</taxon>
        <taxon>Sacoglossa</taxon>
        <taxon>Placobranchoidea</taxon>
        <taxon>Plakobranchidae</taxon>
        <taxon>Elysia</taxon>
    </lineage>
</organism>
<dbReference type="EMBL" id="JAWDGP010004170">
    <property type="protein sequence ID" value="KAK3767149.1"/>
    <property type="molecule type" value="Genomic_DNA"/>
</dbReference>
<gene>
    <name evidence="2" type="ORF">RRG08_018020</name>
</gene>
<protein>
    <submittedName>
        <fullName evidence="2">Uncharacterized protein</fullName>
    </submittedName>
</protein>
<dbReference type="AlphaFoldDB" id="A0AAE0ZCZ4"/>
<evidence type="ECO:0000313" key="2">
    <source>
        <dbReference type="EMBL" id="KAK3767149.1"/>
    </source>
</evidence>
<feature type="region of interest" description="Disordered" evidence="1">
    <location>
        <begin position="18"/>
        <end position="40"/>
    </location>
</feature>